<evidence type="ECO:0000256" key="1">
    <source>
        <dbReference type="SAM" id="MobiDB-lite"/>
    </source>
</evidence>
<feature type="region of interest" description="Disordered" evidence="1">
    <location>
        <begin position="245"/>
        <end position="270"/>
    </location>
</feature>
<comment type="caution">
    <text evidence="2">The sequence shown here is derived from an EMBL/GenBank/DDBJ whole genome shotgun (WGS) entry which is preliminary data.</text>
</comment>
<dbReference type="Gene3D" id="3.80.10.10">
    <property type="entry name" value="Ribonuclease Inhibitor"/>
    <property type="match status" value="1"/>
</dbReference>
<dbReference type="InterPro" id="IPR032675">
    <property type="entry name" value="LRR_dom_sf"/>
</dbReference>
<organism evidence="2 3">
    <name type="scientific">Mycena rosella</name>
    <name type="common">Pink bonnet</name>
    <name type="synonym">Agaricus rosellus</name>
    <dbReference type="NCBI Taxonomy" id="1033263"/>
    <lineage>
        <taxon>Eukaryota</taxon>
        <taxon>Fungi</taxon>
        <taxon>Dikarya</taxon>
        <taxon>Basidiomycota</taxon>
        <taxon>Agaricomycotina</taxon>
        <taxon>Agaricomycetes</taxon>
        <taxon>Agaricomycetidae</taxon>
        <taxon>Agaricales</taxon>
        <taxon>Marasmiineae</taxon>
        <taxon>Mycenaceae</taxon>
        <taxon>Mycena</taxon>
    </lineage>
</organism>
<gene>
    <name evidence="2" type="ORF">B0H17DRAFT_1146382</name>
</gene>
<name>A0AAD7G1F3_MYCRO</name>
<evidence type="ECO:0000313" key="3">
    <source>
        <dbReference type="Proteomes" id="UP001221757"/>
    </source>
</evidence>
<dbReference type="SUPFAM" id="SSF52047">
    <property type="entry name" value="RNI-like"/>
    <property type="match status" value="1"/>
</dbReference>
<protein>
    <submittedName>
        <fullName evidence="2">Uncharacterized protein</fullName>
    </submittedName>
</protein>
<dbReference type="AlphaFoldDB" id="A0AAD7G1F3"/>
<accession>A0AAD7G1F3</accession>
<evidence type="ECO:0000313" key="2">
    <source>
        <dbReference type="EMBL" id="KAJ7655494.1"/>
    </source>
</evidence>
<keyword evidence="3" id="KW-1185">Reference proteome</keyword>
<proteinExistence type="predicted"/>
<dbReference type="Proteomes" id="UP001221757">
    <property type="component" value="Unassembled WGS sequence"/>
</dbReference>
<reference evidence="2" key="1">
    <citation type="submission" date="2023-03" db="EMBL/GenBank/DDBJ databases">
        <title>Massive genome expansion in bonnet fungi (Mycena s.s.) driven by repeated elements and novel gene families across ecological guilds.</title>
        <authorList>
            <consortium name="Lawrence Berkeley National Laboratory"/>
            <person name="Harder C.B."/>
            <person name="Miyauchi S."/>
            <person name="Viragh M."/>
            <person name="Kuo A."/>
            <person name="Thoen E."/>
            <person name="Andreopoulos B."/>
            <person name="Lu D."/>
            <person name="Skrede I."/>
            <person name="Drula E."/>
            <person name="Henrissat B."/>
            <person name="Morin E."/>
            <person name="Kohler A."/>
            <person name="Barry K."/>
            <person name="LaButti K."/>
            <person name="Morin E."/>
            <person name="Salamov A."/>
            <person name="Lipzen A."/>
            <person name="Mereny Z."/>
            <person name="Hegedus B."/>
            <person name="Baldrian P."/>
            <person name="Stursova M."/>
            <person name="Weitz H."/>
            <person name="Taylor A."/>
            <person name="Grigoriev I.V."/>
            <person name="Nagy L.G."/>
            <person name="Martin F."/>
            <person name="Kauserud H."/>
        </authorList>
    </citation>
    <scope>NUCLEOTIDE SEQUENCE</scope>
    <source>
        <strain evidence="2">CBHHK067</strain>
    </source>
</reference>
<sequence>MRLMSAFPHVQSLTMRSPAPLRDIGALLRKFPALQALAISGWGLDVLSSELVQKLQISTNITSLHLTFDYFDATALHGFCTFFPRLVELHVEIPLRIREEAYADDVNLATAFFKSFADAALPPTLCHISLFWDSSTTTTTAHRAQSTCMPGSPLFDFLLRWRTSRDGTVHEMTKYGFEDSLPSVRRGIHVDKGLSELELEPEIISGLHALSGLILHSSVYCQPWNIPFDPGGRNEHLADNAGIRSFSDGHVPRQSSLPEGGSNKLREGGTRSQFSISTPVSLRCIQPTTFKRSQGGVKTDEGEPATVWYRLTPTGKGGGQFGHRGRRRLEGWRSGVHFGAWRGLGRSQFNKLAEKSGKRYDQCEADPSMEDSREQNDVWAKEHFEGTGLSWIFLFLPFNRCGYDMFGHADQKACPVLSRFNEG</sequence>
<dbReference type="EMBL" id="JARKIE010000308">
    <property type="protein sequence ID" value="KAJ7655494.1"/>
    <property type="molecule type" value="Genomic_DNA"/>
</dbReference>